<feature type="region of interest" description="Disordered" evidence="5">
    <location>
        <begin position="24"/>
        <end position="78"/>
    </location>
</feature>
<keyword evidence="1 4" id="KW-0349">Heme</keyword>
<keyword evidence="2 4" id="KW-0479">Metal-binding</keyword>
<dbReference type="Gene3D" id="1.25.10.10">
    <property type="entry name" value="Leucine-rich Repeat Variant"/>
    <property type="match status" value="1"/>
</dbReference>
<evidence type="ECO:0000256" key="5">
    <source>
        <dbReference type="SAM" id="MobiDB-lite"/>
    </source>
</evidence>
<accession>A0A1T4Y6B6</accession>
<protein>
    <submittedName>
        <fullName evidence="8">Putative membrane-bound dehydrogenase domain-containing protein</fullName>
    </submittedName>
</protein>
<dbReference type="AlphaFoldDB" id="A0A1T4Y6B6"/>
<dbReference type="InterPro" id="IPR009056">
    <property type="entry name" value="Cyt_c-like_dom"/>
</dbReference>
<evidence type="ECO:0000259" key="7">
    <source>
        <dbReference type="PROSITE" id="PS51007"/>
    </source>
</evidence>
<feature type="signal peptide" evidence="6">
    <location>
        <begin position="1"/>
        <end position="18"/>
    </location>
</feature>
<dbReference type="NCBIfam" id="TIGR02604">
    <property type="entry name" value="Piru_Ver_Nterm"/>
    <property type="match status" value="1"/>
</dbReference>
<evidence type="ECO:0000313" key="8">
    <source>
        <dbReference type="EMBL" id="SKA97347.1"/>
    </source>
</evidence>
<dbReference type="InterPro" id="IPR011042">
    <property type="entry name" value="6-blade_b-propeller_TolB-like"/>
</dbReference>
<dbReference type="SUPFAM" id="SSF46626">
    <property type="entry name" value="Cytochrome c"/>
    <property type="match status" value="1"/>
</dbReference>
<dbReference type="Pfam" id="PF23500">
    <property type="entry name" value="DUF7133"/>
    <property type="match status" value="1"/>
</dbReference>
<dbReference type="OrthoDB" id="9773456at2"/>
<dbReference type="InterPro" id="IPR036909">
    <property type="entry name" value="Cyt_c-like_dom_sf"/>
</dbReference>
<dbReference type="CDD" id="cd01834">
    <property type="entry name" value="SGNH_hydrolase_like_2"/>
    <property type="match status" value="1"/>
</dbReference>
<dbReference type="InterPro" id="IPR055557">
    <property type="entry name" value="DUF7133"/>
</dbReference>
<evidence type="ECO:0000256" key="1">
    <source>
        <dbReference type="ARBA" id="ARBA00022617"/>
    </source>
</evidence>
<dbReference type="PROSITE" id="PS51007">
    <property type="entry name" value="CYTC"/>
    <property type="match status" value="1"/>
</dbReference>
<sequence length="1100" mass="121822">MRPTLLTALLLGLTALGAAGQQPQAAAKADKKQPDKNAVKVDASGERIRPDNSGEGAPHAPNAEPAAATSARPQEVAPPVEGERIVLIGNGLAERDVHYSRIETELQLRYPEKALYLRNMGHVGDTPGFRPHPSRVSQWAFPGAEKFHPDKQVHRGKGFFPTPDQWLTFLKPDTVVAFFGYNESFDGPNKVANFEAELDAWVQHTLSKAYNGKAAPRLVLASPVAYQNLSASRDLPNGEKENANLILYSAAIEKVAKKHGLTFIDLFNPTRALYAKTEKPLTTGGFVPNDEGYQQVAEILATGLYGHQSRVSKADPEMVHQAVKQKDWFWNNDYNLLNGVHTHGQRYNPFGPQNYPDEVQKTREMAALRDGLIHDVASGKKTDLAVNDSGTHTLPPVPTNYQPSVKNGSEKYLYGEEALKSLTVPEGYKIEMFASEKEFPHLANPMQLSFDSKGRLWVATMPTYPHYRPGDALPDDKILIYEDTDGDGKADKETIFADKLHLPIGFEFAPEGVYVSQEPNLILLRDTDGDDKADSSEIILGGFDTHDTHHAISAFTADPSGAIMMCEGVFLHSNVETPYGPVRCVDGGFYRYSPQRGQLERTIQMAIPNPWGFVFDRWGQDFLLHTSGTTMNWALPVEVKPTFGSKTPSAPDLVPEGHKVRPTSGLEVVSSRHFPDEVQGDLIYCNSIGFLGIKQVKIEDDSTGWKTSHRHDLLKSTDGNFRPVDLEFAPDGSLYVIDWHNVLIGHMQHNARDPLRDHVHGRIYRITYPSRPLVNPVQVAGATVPALLGNLKQPELRTRYRTRNELRGHSASDVLPAVKTWVSGLDQNDAQYEHNVLEALWTTWGLNAVDETLLRQLLNAKDYHARAAAVRVLRYNMHRIADHAALLEKAAADENGRVRLEAIVAASWMTDIPAAKKIVAIGQSKPLDVWSENAAKTAADRLAGVAEVEKPEFASVPVPAYLDAAAKKQYEEGQKIYHREGHCVTCHQPNGKGLDPAFPSLEKSPWVVGEPERLIKIAMYGLMGPMEVNGKKYDGQVPMTPFAGMLKDEEMAAVLTFVRNSFGNKADPIQPAQVKAIRDANPGRMMFYTTEQLLKEHPMN</sequence>
<name>A0A1T4Y6B6_9BACT</name>
<dbReference type="SUPFAM" id="SSF48371">
    <property type="entry name" value="ARM repeat"/>
    <property type="match status" value="1"/>
</dbReference>
<feature type="compositionally biased region" description="Basic and acidic residues" evidence="5">
    <location>
        <begin position="28"/>
        <end position="52"/>
    </location>
</feature>
<dbReference type="EMBL" id="FUYE01000007">
    <property type="protein sequence ID" value="SKA97347.1"/>
    <property type="molecule type" value="Genomic_DNA"/>
</dbReference>
<gene>
    <name evidence="8" type="ORF">SAMN02745166_02602</name>
</gene>
<dbReference type="Proteomes" id="UP000190774">
    <property type="component" value="Unassembled WGS sequence"/>
</dbReference>
<dbReference type="STRING" id="48467.SAMN02745166_02602"/>
<proteinExistence type="predicted"/>
<dbReference type="InterPro" id="IPR016024">
    <property type="entry name" value="ARM-type_fold"/>
</dbReference>
<dbReference type="GO" id="GO:0046872">
    <property type="term" value="F:metal ion binding"/>
    <property type="evidence" value="ECO:0007669"/>
    <property type="project" value="UniProtKB-KW"/>
</dbReference>
<dbReference type="InterPro" id="IPR011989">
    <property type="entry name" value="ARM-like"/>
</dbReference>
<dbReference type="RefSeq" id="WP_139373239.1">
    <property type="nucleotide sequence ID" value="NZ_FUYE01000007.1"/>
</dbReference>
<dbReference type="GO" id="GO:0020037">
    <property type="term" value="F:heme binding"/>
    <property type="evidence" value="ECO:0007669"/>
    <property type="project" value="InterPro"/>
</dbReference>
<dbReference type="InterPro" id="IPR013830">
    <property type="entry name" value="SGNH_hydro"/>
</dbReference>
<evidence type="ECO:0000256" key="2">
    <source>
        <dbReference type="ARBA" id="ARBA00022723"/>
    </source>
</evidence>
<dbReference type="InterPro" id="IPR036514">
    <property type="entry name" value="SGNH_hydro_sf"/>
</dbReference>
<feature type="chain" id="PRO_5010538386" evidence="6">
    <location>
        <begin position="19"/>
        <end position="1100"/>
    </location>
</feature>
<dbReference type="SUPFAM" id="SSF63829">
    <property type="entry name" value="Calcium-dependent phosphotriesterase"/>
    <property type="match status" value="1"/>
</dbReference>
<dbReference type="Gene3D" id="2.120.10.30">
    <property type="entry name" value="TolB, C-terminal domain"/>
    <property type="match status" value="1"/>
</dbReference>
<dbReference type="Pfam" id="PF13472">
    <property type="entry name" value="Lipase_GDSL_2"/>
    <property type="match status" value="1"/>
</dbReference>
<feature type="domain" description="Cytochrome c" evidence="7">
    <location>
        <begin position="968"/>
        <end position="1062"/>
    </location>
</feature>
<dbReference type="SUPFAM" id="SSF52266">
    <property type="entry name" value="SGNH hydrolase"/>
    <property type="match status" value="1"/>
</dbReference>
<evidence type="ECO:0000256" key="3">
    <source>
        <dbReference type="ARBA" id="ARBA00023004"/>
    </source>
</evidence>
<dbReference type="PANTHER" id="PTHR33546">
    <property type="entry name" value="LARGE, MULTIFUNCTIONAL SECRETED PROTEIN-RELATED"/>
    <property type="match status" value="1"/>
</dbReference>
<keyword evidence="9" id="KW-1185">Reference proteome</keyword>
<feature type="compositionally biased region" description="Low complexity" evidence="5">
    <location>
        <begin position="57"/>
        <end position="73"/>
    </location>
</feature>
<evidence type="ECO:0000256" key="6">
    <source>
        <dbReference type="SAM" id="SignalP"/>
    </source>
</evidence>
<dbReference type="GO" id="GO:0016788">
    <property type="term" value="F:hydrolase activity, acting on ester bonds"/>
    <property type="evidence" value="ECO:0007669"/>
    <property type="project" value="UniProtKB-ARBA"/>
</dbReference>
<dbReference type="Gene3D" id="3.40.50.1110">
    <property type="entry name" value="SGNH hydrolase"/>
    <property type="match status" value="1"/>
</dbReference>
<dbReference type="Gene3D" id="1.10.760.10">
    <property type="entry name" value="Cytochrome c-like domain"/>
    <property type="match status" value="1"/>
</dbReference>
<evidence type="ECO:0000313" key="9">
    <source>
        <dbReference type="Proteomes" id="UP000190774"/>
    </source>
</evidence>
<reference evidence="9" key="1">
    <citation type="submission" date="2017-02" db="EMBL/GenBank/DDBJ databases">
        <authorList>
            <person name="Varghese N."/>
            <person name="Submissions S."/>
        </authorList>
    </citation>
    <scope>NUCLEOTIDE SEQUENCE [LARGE SCALE GENOMIC DNA]</scope>
    <source>
        <strain evidence="9">ATCC 700200</strain>
    </source>
</reference>
<dbReference type="Pfam" id="PF00034">
    <property type="entry name" value="Cytochrom_C"/>
    <property type="match status" value="1"/>
</dbReference>
<evidence type="ECO:0000256" key="4">
    <source>
        <dbReference type="PROSITE-ProRule" id="PRU00433"/>
    </source>
</evidence>
<dbReference type="PANTHER" id="PTHR33546:SF1">
    <property type="entry name" value="LARGE, MULTIFUNCTIONAL SECRETED PROTEIN"/>
    <property type="match status" value="1"/>
</dbReference>
<keyword evidence="6" id="KW-0732">Signal</keyword>
<dbReference type="GO" id="GO:0009055">
    <property type="term" value="F:electron transfer activity"/>
    <property type="evidence" value="ECO:0007669"/>
    <property type="project" value="InterPro"/>
</dbReference>
<dbReference type="InterPro" id="IPR013428">
    <property type="entry name" value="Membrane-bound_put_N"/>
</dbReference>
<organism evidence="8 9">
    <name type="scientific">Prosthecobacter debontii</name>
    <dbReference type="NCBI Taxonomy" id="48467"/>
    <lineage>
        <taxon>Bacteria</taxon>
        <taxon>Pseudomonadati</taxon>
        <taxon>Verrucomicrobiota</taxon>
        <taxon>Verrucomicrobiia</taxon>
        <taxon>Verrucomicrobiales</taxon>
        <taxon>Verrucomicrobiaceae</taxon>
        <taxon>Prosthecobacter</taxon>
    </lineage>
</organism>
<keyword evidence="3 4" id="KW-0408">Iron</keyword>